<dbReference type="EMBL" id="SNZE01000045">
    <property type="protein sequence ID" value="TDR27709.1"/>
    <property type="molecule type" value="Genomic_DNA"/>
</dbReference>
<evidence type="ECO:0000313" key="2">
    <source>
        <dbReference type="EMBL" id="TDR27709.1"/>
    </source>
</evidence>
<sequence>MNTKQFEQLKGLSKQLNLEHSIAIYRPLVTVLGSVKSALLLSQLIHWTGCGVDVVRHDGWFFKTSVELKEETGLTQYEQETARKQLKDLRVIEVSMRGKPAKPWIKVNLEGLSSIIAQTLNISPARVLTLDDIRMKSGAFKQLLANPLPYRPSLARIAGSVNAGLMLTCMVRCLETNRSQNISGFVTKHISDWTRETGLSYAEQFKARELLIKAQLIEERHLVLSREIYNFIRIDICIRKVRELQENQKTTLQGLKNHASGNMGDSSYGESLNTAMAKVEIQLRQKSKYSYGDSRNTAMAEVEIVKNIDNINLNNNKTKQPQPQNSSAEFTKTESPALEKNVVVVDEGINRLVWPDKWDGDIRALVFKVLKPIQVDEQQMVLDEVAGKPKHISNPVGYVRMLVNLMKENAFIPECAHRVRKNRELEAVRKQAEQQKREEPNVKASIEVQQAAMARLKGLRFKARV</sequence>
<feature type="region of interest" description="Disordered" evidence="1">
    <location>
        <begin position="313"/>
        <end position="333"/>
    </location>
</feature>
<dbReference type="RefSeq" id="WP_133621611.1">
    <property type="nucleotide sequence ID" value="NZ_SNZE01000045.1"/>
</dbReference>
<evidence type="ECO:0000256" key="1">
    <source>
        <dbReference type="SAM" id="MobiDB-lite"/>
    </source>
</evidence>
<keyword evidence="3" id="KW-1185">Reference proteome</keyword>
<dbReference type="AlphaFoldDB" id="A0A4R6Y497"/>
<reference evidence="2 3" key="1">
    <citation type="submission" date="2019-03" db="EMBL/GenBank/DDBJ databases">
        <title>Genomic Encyclopedia of Type Strains, Phase IV (KMG-IV): sequencing the most valuable type-strain genomes for metagenomic binning, comparative biology and taxonomic classification.</title>
        <authorList>
            <person name="Goeker M."/>
        </authorList>
    </citation>
    <scope>NUCLEOTIDE SEQUENCE [LARGE SCALE GENOMIC DNA]</scope>
    <source>
        <strain evidence="2 3">DSM 102852</strain>
    </source>
</reference>
<dbReference type="OrthoDB" id="9181458at2"/>
<protein>
    <submittedName>
        <fullName evidence="2">Uncharacterized protein</fullName>
    </submittedName>
</protein>
<evidence type="ECO:0000313" key="3">
    <source>
        <dbReference type="Proteomes" id="UP000294480"/>
    </source>
</evidence>
<comment type="caution">
    <text evidence="2">The sequence shown here is derived from an EMBL/GenBank/DDBJ whole genome shotgun (WGS) entry which is preliminary data.</text>
</comment>
<dbReference type="Proteomes" id="UP000294480">
    <property type="component" value="Unassembled WGS sequence"/>
</dbReference>
<feature type="compositionally biased region" description="Low complexity" evidence="1">
    <location>
        <begin position="313"/>
        <end position="325"/>
    </location>
</feature>
<proteinExistence type="predicted"/>
<name>A0A4R6Y497_9BURK</name>
<accession>A0A4R6Y497</accession>
<gene>
    <name evidence="2" type="ORF">DFR44_1456</name>
</gene>
<organism evidence="2 3">
    <name type="scientific">Hydromonas duriensis</name>
    <dbReference type="NCBI Taxonomy" id="1527608"/>
    <lineage>
        <taxon>Bacteria</taxon>
        <taxon>Pseudomonadati</taxon>
        <taxon>Pseudomonadota</taxon>
        <taxon>Betaproteobacteria</taxon>
        <taxon>Burkholderiales</taxon>
        <taxon>Burkholderiaceae</taxon>
        <taxon>Hydromonas</taxon>
    </lineage>
</organism>